<sequence length="170" mass="18651">MEALAFLFSLFLLSIDGFIIGFIFGLKRIRIELSTLTIISIFTAFVMLIALFFGNVVGEFIPTYAIKVLSGILLIVIGAYQLLSNPPLYQPSFLIRLAIIINIDGLAYGVQAGLAGRSYSFAFFVGIFLFAAIVFGVIQGNTIRNSFVLRYLAVLPGSIFIVLGLSKFIF</sequence>
<feature type="transmembrane region" description="Helical" evidence="5">
    <location>
        <begin position="6"/>
        <end position="26"/>
    </location>
</feature>
<keyword evidence="3 5" id="KW-1133">Transmembrane helix</keyword>
<keyword evidence="1" id="KW-1003">Cell membrane</keyword>
<keyword evidence="7" id="KW-1185">Reference proteome</keyword>
<dbReference type="InterPro" id="IPR022444">
    <property type="entry name" value="Cofactor-bd_rpt"/>
</dbReference>
<dbReference type="RefSeq" id="WP_275120166.1">
    <property type="nucleotide sequence ID" value="NZ_JAOTPO010000017.1"/>
</dbReference>
<feature type="transmembrane region" description="Helical" evidence="5">
    <location>
        <begin position="64"/>
        <end position="83"/>
    </location>
</feature>
<evidence type="ECO:0000256" key="4">
    <source>
        <dbReference type="ARBA" id="ARBA00023136"/>
    </source>
</evidence>
<dbReference type="Pfam" id="PF02659">
    <property type="entry name" value="Mntp"/>
    <property type="match status" value="1"/>
</dbReference>
<keyword evidence="2 5" id="KW-0812">Transmembrane</keyword>
<evidence type="ECO:0000256" key="5">
    <source>
        <dbReference type="SAM" id="Phobius"/>
    </source>
</evidence>
<gene>
    <name evidence="6" type="ORF">N7Z68_19645</name>
</gene>
<evidence type="ECO:0000256" key="2">
    <source>
        <dbReference type="ARBA" id="ARBA00022692"/>
    </source>
</evidence>
<organism evidence="6 7">
    <name type="scientific">Alkalihalobacterium chitinilyticum</name>
    <dbReference type="NCBI Taxonomy" id="2980103"/>
    <lineage>
        <taxon>Bacteria</taxon>
        <taxon>Bacillati</taxon>
        <taxon>Bacillota</taxon>
        <taxon>Bacilli</taxon>
        <taxon>Bacillales</taxon>
        <taxon>Bacillaceae</taxon>
        <taxon>Alkalihalobacterium</taxon>
    </lineage>
</organism>
<evidence type="ECO:0000313" key="6">
    <source>
        <dbReference type="EMBL" id="MDE5415564.1"/>
    </source>
</evidence>
<evidence type="ECO:0000256" key="1">
    <source>
        <dbReference type="ARBA" id="ARBA00022475"/>
    </source>
</evidence>
<dbReference type="PANTHER" id="PTHR35529:SF2">
    <property type="entry name" value="SPORULATION PROTEIN YTAF-RELATED"/>
    <property type="match status" value="1"/>
</dbReference>
<accession>A0ABT5VJD5</accession>
<feature type="transmembrane region" description="Helical" evidence="5">
    <location>
        <begin position="38"/>
        <end position="58"/>
    </location>
</feature>
<dbReference type="Proteomes" id="UP001148125">
    <property type="component" value="Unassembled WGS sequence"/>
</dbReference>
<protein>
    <submittedName>
        <fullName evidence="6">Manganese efflux pump</fullName>
    </submittedName>
</protein>
<dbReference type="NCBIfam" id="TIGR03807">
    <property type="entry name" value="RR_fam_repeat"/>
    <property type="match status" value="1"/>
</dbReference>
<evidence type="ECO:0000313" key="7">
    <source>
        <dbReference type="Proteomes" id="UP001148125"/>
    </source>
</evidence>
<dbReference type="PANTHER" id="PTHR35529">
    <property type="entry name" value="MANGANESE EFFLUX PUMP MNTP-RELATED"/>
    <property type="match status" value="1"/>
</dbReference>
<reference evidence="6" key="1">
    <citation type="submission" date="2024-05" db="EMBL/GenBank/DDBJ databases">
        <title>Alkalihalobacillus sp. strain MEB203 novel alkaliphilic bacterium from Lonar Lake, India.</title>
        <authorList>
            <person name="Joshi A."/>
            <person name="Thite S."/>
            <person name="Mengade P."/>
        </authorList>
    </citation>
    <scope>NUCLEOTIDE SEQUENCE</scope>
    <source>
        <strain evidence="6">MEB 203</strain>
    </source>
</reference>
<feature type="transmembrane region" description="Helical" evidence="5">
    <location>
        <begin position="95"/>
        <end position="114"/>
    </location>
</feature>
<feature type="transmembrane region" description="Helical" evidence="5">
    <location>
        <begin position="150"/>
        <end position="169"/>
    </location>
</feature>
<comment type="caution">
    <text evidence="6">The sequence shown here is derived from an EMBL/GenBank/DDBJ whole genome shotgun (WGS) entry which is preliminary data.</text>
</comment>
<name>A0ABT5VJD5_9BACI</name>
<proteinExistence type="predicted"/>
<keyword evidence="4 5" id="KW-0472">Membrane</keyword>
<feature type="transmembrane region" description="Helical" evidence="5">
    <location>
        <begin position="120"/>
        <end position="138"/>
    </location>
</feature>
<dbReference type="EMBL" id="JAOTPO010000017">
    <property type="protein sequence ID" value="MDE5415564.1"/>
    <property type="molecule type" value="Genomic_DNA"/>
</dbReference>
<evidence type="ECO:0000256" key="3">
    <source>
        <dbReference type="ARBA" id="ARBA00022989"/>
    </source>
</evidence>
<dbReference type="InterPro" id="IPR003810">
    <property type="entry name" value="Mntp/YtaF"/>
</dbReference>